<protein>
    <submittedName>
        <fullName evidence="8">DMT family transporter</fullName>
    </submittedName>
</protein>
<dbReference type="InterPro" id="IPR050638">
    <property type="entry name" value="AA-Vitamin_Transporters"/>
</dbReference>
<feature type="transmembrane region" description="Helical" evidence="6">
    <location>
        <begin position="56"/>
        <end position="80"/>
    </location>
</feature>
<proteinExistence type="predicted"/>
<keyword evidence="4 6" id="KW-1133">Transmembrane helix</keyword>
<feature type="transmembrane region" description="Helical" evidence="6">
    <location>
        <begin position="264"/>
        <end position="280"/>
    </location>
</feature>
<evidence type="ECO:0000256" key="6">
    <source>
        <dbReference type="SAM" id="Phobius"/>
    </source>
</evidence>
<keyword evidence="5 6" id="KW-0472">Membrane</keyword>
<dbReference type="GO" id="GO:0005886">
    <property type="term" value="C:plasma membrane"/>
    <property type="evidence" value="ECO:0007669"/>
    <property type="project" value="UniProtKB-SubCell"/>
</dbReference>
<feature type="domain" description="EamA" evidence="7">
    <location>
        <begin position="1"/>
        <end position="128"/>
    </location>
</feature>
<evidence type="ECO:0000256" key="3">
    <source>
        <dbReference type="ARBA" id="ARBA00022692"/>
    </source>
</evidence>
<accession>A0A4Q2SY40</accession>
<feature type="transmembrane region" description="Helical" evidence="6">
    <location>
        <begin position="112"/>
        <end position="133"/>
    </location>
</feature>
<feature type="transmembrane region" description="Helical" evidence="6">
    <location>
        <begin position="25"/>
        <end position="44"/>
    </location>
</feature>
<feature type="transmembrane region" description="Helical" evidence="6">
    <location>
        <begin position="86"/>
        <end position="105"/>
    </location>
</feature>
<dbReference type="SUPFAM" id="SSF103481">
    <property type="entry name" value="Multidrug resistance efflux transporter EmrE"/>
    <property type="match status" value="2"/>
</dbReference>
<keyword evidence="2" id="KW-1003">Cell membrane</keyword>
<dbReference type="InterPro" id="IPR037185">
    <property type="entry name" value="EmrE-like"/>
</dbReference>
<evidence type="ECO:0000259" key="7">
    <source>
        <dbReference type="Pfam" id="PF00892"/>
    </source>
</evidence>
<feature type="transmembrane region" description="Helical" evidence="6">
    <location>
        <begin position="177"/>
        <end position="196"/>
    </location>
</feature>
<gene>
    <name evidence="8" type="ORF">EUU22_19290</name>
</gene>
<keyword evidence="3 6" id="KW-0812">Transmembrane</keyword>
<comment type="subcellular location">
    <subcellularLocation>
        <location evidence="1">Cell membrane</location>
        <topology evidence="1">Multi-pass membrane protein</topology>
    </subcellularLocation>
</comment>
<dbReference type="Pfam" id="PF00892">
    <property type="entry name" value="EamA"/>
    <property type="match status" value="2"/>
</dbReference>
<dbReference type="InterPro" id="IPR000620">
    <property type="entry name" value="EamA_dom"/>
</dbReference>
<dbReference type="Proteomes" id="UP000291088">
    <property type="component" value="Unassembled WGS sequence"/>
</dbReference>
<dbReference type="EMBL" id="SDVB01000253">
    <property type="protein sequence ID" value="RYC10381.1"/>
    <property type="molecule type" value="Genomic_DNA"/>
</dbReference>
<dbReference type="OrthoDB" id="9809509at2"/>
<evidence type="ECO:0000313" key="8">
    <source>
        <dbReference type="EMBL" id="RYC10381.1"/>
    </source>
</evidence>
<dbReference type="AlphaFoldDB" id="A0A4Q2SY40"/>
<feature type="domain" description="EamA" evidence="7">
    <location>
        <begin position="142"/>
        <end position="279"/>
    </location>
</feature>
<evidence type="ECO:0000256" key="1">
    <source>
        <dbReference type="ARBA" id="ARBA00004651"/>
    </source>
</evidence>
<reference evidence="8 9" key="1">
    <citation type="submission" date="2019-01" db="EMBL/GenBank/DDBJ databases">
        <authorList>
            <person name="Deng T."/>
        </authorList>
    </citation>
    <scope>NUCLEOTIDE SEQUENCE [LARGE SCALE GENOMIC DNA]</scope>
    <source>
        <strain evidence="8 9">F8825</strain>
    </source>
</reference>
<dbReference type="PANTHER" id="PTHR32322">
    <property type="entry name" value="INNER MEMBRANE TRANSPORTER"/>
    <property type="match status" value="1"/>
</dbReference>
<name>A0A4Q2SY40_9HYPH</name>
<evidence type="ECO:0000313" key="9">
    <source>
        <dbReference type="Proteomes" id="UP000291088"/>
    </source>
</evidence>
<sequence>MIGSAACWGFATVMSRDLLDTMSSSALLVVQLTASVAALLLLAIPNAPWRYRSNGIGQAALIGILEPGLTYTIGLVGLSLTSANSASVISASEPVLIVLVAWLLLRQRPSPALIGCIGLAVVGLLLVSGEALIERGQTSSAGDSLIVLATLFAASYVVLSSRVTGDFPAATLASAQQIVGLAFAIGVFLIVQSAGLERQTLIALSPGVLAYAAFSGVIQYALAFWLYLVGLRYLSPAAAGLWLTLVPVFGLIGAYVWLHEIPTGWMIAGAALIIGAVVIGRSQE</sequence>
<comment type="caution">
    <text evidence="8">The sequence shown here is derived from an EMBL/GenBank/DDBJ whole genome shotgun (WGS) entry which is preliminary data.</text>
</comment>
<keyword evidence="9" id="KW-1185">Reference proteome</keyword>
<evidence type="ECO:0000256" key="4">
    <source>
        <dbReference type="ARBA" id="ARBA00022989"/>
    </source>
</evidence>
<evidence type="ECO:0000256" key="5">
    <source>
        <dbReference type="ARBA" id="ARBA00023136"/>
    </source>
</evidence>
<dbReference type="PANTHER" id="PTHR32322:SF18">
    <property type="entry name" value="S-ADENOSYLMETHIONINE_S-ADENOSYLHOMOCYSTEINE TRANSPORTER"/>
    <property type="match status" value="1"/>
</dbReference>
<organism evidence="8 9">
    <name type="scientific">Ciceribacter ferrooxidans</name>
    <dbReference type="NCBI Taxonomy" id="2509717"/>
    <lineage>
        <taxon>Bacteria</taxon>
        <taxon>Pseudomonadati</taxon>
        <taxon>Pseudomonadota</taxon>
        <taxon>Alphaproteobacteria</taxon>
        <taxon>Hyphomicrobiales</taxon>
        <taxon>Rhizobiaceae</taxon>
        <taxon>Ciceribacter</taxon>
    </lineage>
</organism>
<feature type="transmembrane region" description="Helical" evidence="6">
    <location>
        <begin position="240"/>
        <end position="258"/>
    </location>
</feature>
<evidence type="ECO:0000256" key="2">
    <source>
        <dbReference type="ARBA" id="ARBA00022475"/>
    </source>
</evidence>
<feature type="transmembrane region" description="Helical" evidence="6">
    <location>
        <begin position="208"/>
        <end position="228"/>
    </location>
</feature>
<feature type="transmembrane region" description="Helical" evidence="6">
    <location>
        <begin position="145"/>
        <end position="165"/>
    </location>
</feature>